<accession>A0A0N0LSR1</accession>
<gene>
    <name evidence="1" type="ORF">HPU229334_10520</name>
</gene>
<name>A0A0N0LSR1_9HELI</name>
<dbReference type="Gene3D" id="1.10.3480.10">
    <property type="entry name" value="TorD-like"/>
    <property type="match status" value="1"/>
</dbReference>
<proteinExistence type="predicted"/>
<dbReference type="InterPro" id="IPR036411">
    <property type="entry name" value="TorD-like_sf"/>
</dbReference>
<dbReference type="Proteomes" id="UP000037997">
    <property type="component" value="Unassembled WGS sequence"/>
</dbReference>
<dbReference type="PATRIC" id="fig|35818.11.peg.2081"/>
<comment type="caution">
    <text evidence="1">The sequence shown here is derived from an EMBL/GenBank/DDBJ whole genome shotgun (WGS) entry which is preliminary data.</text>
</comment>
<dbReference type="STRING" id="35818.HPU229336_05575"/>
<dbReference type="EMBL" id="JNOC01000058">
    <property type="protein sequence ID" value="KPH55058.1"/>
    <property type="molecule type" value="Genomic_DNA"/>
</dbReference>
<reference evidence="1 2" key="1">
    <citation type="submission" date="2014-06" db="EMBL/GenBank/DDBJ databases">
        <title>Helicobacter pullorum isolates in fresh chicken meat - phenotypic and genotypic features.</title>
        <authorList>
            <person name="Borges V."/>
            <person name="Santos A."/>
            <person name="Correia C.B."/>
            <person name="Saraiva M."/>
            <person name="Menard A."/>
            <person name="Vieira L."/>
            <person name="Sampaio D.A."/>
            <person name="Gomes J.P."/>
            <person name="Oleastro M."/>
        </authorList>
    </citation>
    <scope>NUCLEOTIDE SEQUENCE [LARGE SCALE GENOMIC DNA]</scope>
    <source>
        <strain evidence="1 2">229334/12</strain>
    </source>
</reference>
<organism evidence="1 2">
    <name type="scientific">Helicobacter pullorum</name>
    <dbReference type="NCBI Taxonomy" id="35818"/>
    <lineage>
        <taxon>Bacteria</taxon>
        <taxon>Pseudomonadati</taxon>
        <taxon>Campylobacterota</taxon>
        <taxon>Epsilonproteobacteria</taxon>
        <taxon>Campylobacterales</taxon>
        <taxon>Helicobacteraceae</taxon>
        <taxon>Helicobacter</taxon>
    </lineage>
</organism>
<dbReference type="SUPFAM" id="SSF89155">
    <property type="entry name" value="TorD-like"/>
    <property type="match status" value="1"/>
</dbReference>
<evidence type="ECO:0000313" key="1">
    <source>
        <dbReference type="EMBL" id="KPH55058.1"/>
    </source>
</evidence>
<dbReference type="RefSeq" id="WP_054198463.1">
    <property type="nucleotide sequence ID" value="NZ_CALUQK010000004.1"/>
</dbReference>
<dbReference type="AlphaFoldDB" id="A0A0N0LSR1"/>
<protein>
    <submittedName>
        <fullName evidence="1">Uncharacterized protein</fullName>
    </submittedName>
</protein>
<evidence type="ECO:0000313" key="2">
    <source>
        <dbReference type="Proteomes" id="UP000037997"/>
    </source>
</evidence>
<dbReference type="Pfam" id="PF02613">
    <property type="entry name" value="Nitrate_red_del"/>
    <property type="match status" value="1"/>
</dbReference>
<sequence>MLEKLSKEELMNLNNARILYYDFFNGFFVFELLDDRVEIFQKQLAILKNAPLSEEVEADFLLLENEISCNGIVNIKDEFSRLFALPFGEKQVGSHLSHFYENCVGGNSLLQIKALIKKSDIRINSKDFKETEEHLGFLFGFMRYLIETNNEELAKEVFLYANKAFLGLVSEIKERRDSKYYLALARILESFLKFEGEVYA</sequence>
<dbReference type="InterPro" id="IPR020945">
    <property type="entry name" value="DMSO/NO3_reduct_chaperone"/>
</dbReference>